<dbReference type="PROSITE" id="PS51257">
    <property type="entry name" value="PROKAR_LIPOPROTEIN"/>
    <property type="match status" value="1"/>
</dbReference>
<gene>
    <name evidence="1" type="ORF">ESB13_07205</name>
</gene>
<evidence type="ECO:0000313" key="1">
    <source>
        <dbReference type="EMBL" id="RXK86585.1"/>
    </source>
</evidence>
<reference evidence="1 2" key="1">
    <citation type="submission" date="2019-01" db="EMBL/GenBank/DDBJ databases">
        <title>Filimonas sp. strain TTM-71.</title>
        <authorList>
            <person name="Chen W.-M."/>
        </authorList>
    </citation>
    <scope>NUCLEOTIDE SEQUENCE [LARGE SCALE GENOMIC DNA]</scope>
    <source>
        <strain evidence="1 2">TTM-71</strain>
    </source>
</reference>
<dbReference type="GO" id="GO:0015562">
    <property type="term" value="F:efflux transmembrane transporter activity"/>
    <property type="evidence" value="ECO:0007669"/>
    <property type="project" value="TreeGrafter"/>
</dbReference>
<sequence length="300" mass="33194">MRHISTITFLTAALLFSASCSRNQDKFDASGSFEAEETIISAEAQGVLKAFDIEEGMDLQAGQHIGYIDSVQLYLKKKQLEAQIVAAIGKKPDITVQLSSLHEQLKTAETEKIRTQNLVKGDAATPKQLDDINAQVVVLKKQIEAQRSSLTISSEGINKDVIPLQIQIEQLEDQLNKCTLINPVNGTVLTKYAEVDEIATTGKPLYKIADLSEIILRVYITGDQLALVKLNQSVKVLTDDGKGAYNEAQGRVSWISSKAEFTPKTIQTKDERANMVYAIKVKVKNDGRYKIGMYGEIKFQ</sequence>
<protein>
    <submittedName>
        <fullName evidence="1">HlyD family efflux transporter periplasmic adaptor subunit</fullName>
    </submittedName>
</protein>
<dbReference type="OrthoDB" id="9778236at2"/>
<name>A0A4Q1DCK7_9BACT</name>
<dbReference type="GO" id="GO:1990281">
    <property type="term" value="C:efflux pump complex"/>
    <property type="evidence" value="ECO:0007669"/>
    <property type="project" value="TreeGrafter"/>
</dbReference>
<dbReference type="EMBL" id="SDHZ01000001">
    <property type="protein sequence ID" value="RXK86585.1"/>
    <property type="molecule type" value="Genomic_DNA"/>
</dbReference>
<dbReference type="PANTHER" id="PTHR30469:SF15">
    <property type="entry name" value="HLYD FAMILY OF SECRETION PROTEINS"/>
    <property type="match status" value="1"/>
</dbReference>
<accession>A0A4Q1DCK7</accession>
<proteinExistence type="predicted"/>
<evidence type="ECO:0000313" key="2">
    <source>
        <dbReference type="Proteomes" id="UP000290545"/>
    </source>
</evidence>
<dbReference type="SUPFAM" id="SSF111369">
    <property type="entry name" value="HlyD-like secretion proteins"/>
    <property type="match status" value="1"/>
</dbReference>
<dbReference type="RefSeq" id="WP_129002333.1">
    <property type="nucleotide sequence ID" value="NZ_SDHZ01000001.1"/>
</dbReference>
<dbReference type="AlphaFoldDB" id="A0A4Q1DCK7"/>
<dbReference type="Gene3D" id="2.40.30.170">
    <property type="match status" value="1"/>
</dbReference>
<dbReference type="Gene3D" id="2.40.50.100">
    <property type="match status" value="1"/>
</dbReference>
<organism evidence="1 2">
    <name type="scientific">Filimonas effusa</name>
    <dbReference type="NCBI Taxonomy" id="2508721"/>
    <lineage>
        <taxon>Bacteria</taxon>
        <taxon>Pseudomonadati</taxon>
        <taxon>Bacteroidota</taxon>
        <taxon>Chitinophagia</taxon>
        <taxon>Chitinophagales</taxon>
        <taxon>Chitinophagaceae</taxon>
        <taxon>Filimonas</taxon>
    </lineage>
</organism>
<dbReference type="PANTHER" id="PTHR30469">
    <property type="entry name" value="MULTIDRUG RESISTANCE PROTEIN MDTA"/>
    <property type="match status" value="1"/>
</dbReference>
<comment type="caution">
    <text evidence="1">The sequence shown here is derived from an EMBL/GenBank/DDBJ whole genome shotgun (WGS) entry which is preliminary data.</text>
</comment>
<keyword evidence="2" id="KW-1185">Reference proteome</keyword>
<dbReference type="Proteomes" id="UP000290545">
    <property type="component" value="Unassembled WGS sequence"/>
</dbReference>